<name>A0A7W6CKW0_9SPHN</name>
<feature type="domain" description="EcxA zinc-binding" evidence="2">
    <location>
        <begin position="407"/>
        <end position="717"/>
    </location>
</feature>
<reference evidence="4 5" key="1">
    <citation type="submission" date="2020-08" db="EMBL/GenBank/DDBJ databases">
        <title>Genomic Encyclopedia of Type Strains, Phase IV (KMG-IV): sequencing the most valuable type-strain genomes for metagenomic binning, comparative biology and taxonomic classification.</title>
        <authorList>
            <person name="Goeker M."/>
        </authorList>
    </citation>
    <scope>NUCLEOTIDE SEQUENCE [LARGE SCALE GENOMIC DNA]</scope>
    <source>
        <strain evidence="4 5">DSM 27057</strain>
    </source>
</reference>
<evidence type="ECO:0000256" key="1">
    <source>
        <dbReference type="SAM" id="SignalP"/>
    </source>
</evidence>
<dbReference type="SUPFAM" id="SSF55486">
    <property type="entry name" value="Metalloproteases ('zincins'), catalytic domain"/>
    <property type="match status" value="1"/>
</dbReference>
<accession>A0A7W6CKW0</accession>
<dbReference type="InterPro" id="IPR024079">
    <property type="entry name" value="MetalloPept_cat_dom_sf"/>
</dbReference>
<dbReference type="Pfam" id="PF17148">
    <property type="entry name" value="DUF5117"/>
    <property type="match status" value="1"/>
</dbReference>
<dbReference type="Gene3D" id="3.40.390.10">
    <property type="entry name" value="Collagenase (Catalytic Domain)"/>
    <property type="match status" value="1"/>
</dbReference>
<dbReference type="RefSeq" id="WP_183624615.1">
    <property type="nucleotide sequence ID" value="NZ_JACIDX010000006.1"/>
</dbReference>
<feature type="chain" id="PRO_5030910465" description="Peptidase" evidence="1">
    <location>
        <begin position="30"/>
        <end position="810"/>
    </location>
</feature>
<dbReference type="CDD" id="cd04276">
    <property type="entry name" value="ZnMc_MMP_like_2"/>
    <property type="match status" value="1"/>
</dbReference>
<dbReference type="InterPro" id="IPR033413">
    <property type="entry name" value="DUF5117"/>
</dbReference>
<dbReference type="Pfam" id="PF16313">
    <property type="entry name" value="DUF4953"/>
    <property type="match status" value="1"/>
</dbReference>
<comment type="caution">
    <text evidence="4">The sequence shown here is derived from an EMBL/GenBank/DDBJ whole genome shotgun (WGS) entry which is preliminary data.</text>
</comment>
<dbReference type="InterPro" id="IPR034032">
    <property type="entry name" value="Zn_MMP-like_bac"/>
</dbReference>
<organism evidence="4 5">
    <name type="scientific">Novosphingobium sediminicola</name>
    <dbReference type="NCBI Taxonomy" id="563162"/>
    <lineage>
        <taxon>Bacteria</taxon>
        <taxon>Pseudomonadati</taxon>
        <taxon>Pseudomonadota</taxon>
        <taxon>Alphaproteobacteria</taxon>
        <taxon>Sphingomonadales</taxon>
        <taxon>Sphingomonadaceae</taxon>
        <taxon>Novosphingobium</taxon>
    </lineage>
</organism>
<protein>
    <recommendedName>
        <fullName evidence="6">Peptidase</fullName>
    </recommendedName>
</protein>
<dbReference type="PANTHER" id="PTHR38478:SF1">
    <property type="entry name" value="ZINC DEPENDENT METALLOPROTEASE DOMAIN LIPOPROTEIN"/>
    <property type="match status" value="1"/>
</dbReference>
<gene>
    <name evidence="4" type="ORF">GGR38_001765</name>
</gene>
<dbReference type="Proteomes" id="UP000548867">
    <property type="component" value="Unassembled WGS sequence"/>
</dbReference>
<dbReference type="InterPro" id="IPR032534">
    <property type="entry name" value="EcxA_zinc-bd"/>
</dbReference>
<dbReference type="EMBL" id="JACIDX010000006">
    <property type="protein sequence ID" value="MBB3954816.1"/>
    <property type="molecule type" value="Genomic_DNA"/>
</dbReference>
<evidence type="ECO:0008006" key="6">
    <source>
        <dbReference type="Google" id="ProtNLM"/>
    </source>
</evidence>
<evidence type="ECO:0000259" key="3">
    <source>
        <dbReference type="Pfam" id="PF17148"/>
    </source>
</evidence>
<feature type="domain" description="DUF5117" evidence="3">
    <location>
        <begin position="90"/>
        <end position="279"/>
    </location>
</feature>
<sequence>MKQARGRNLGQKLAGAALIALLAPQLAMAELVGVSNTKDGDLLPVRVDADAGKILITLPKADAEGVMGRFIYATAIRSGLGSAPIRIDRGMLGPTQILAFRRFGRKVAVVYENPRFRATGEASVQYGAKTSFPFSTIAMLDVISSDAKGTVVDISPFLTRDTMHLADALNQEAKGFRLADNLSAADPTSVKVFPDNIEMEAVQTFASDTPGREVGNIAADPRQISFTIRHSLIRLPGPGFAVRKFDIRSGSHGTQVYDFGTALGDDVQYQLANHFRLDKVDPTAAKSRVKKPITFYIDNAAPEPIRGALAKGVAWWNQAFETAGYIDAFQVKPLTPDIDPQDARYSIVNWGDRLTRSWSYGGGIIDPRTGEIIKGNVVLGALRVRQDMQIFEALVGAAQDNTGTGNDPVKVSLDRISQLGAHEVGHAIGFVHNFAGSTQGRTSVMDYPGPLIGLKGGKIDLSDAYAKGIGSWDKFTVQWLYGQPKPGADADKWAFALADAEFAKGTRYMTDIDGRADDGPAPHDSMWDNGEDKPAELAHMLAVRRVALGNFGPGVLRKGEALSNLRRKFVPVWLLARYEVAATGKWVGGVDYAYAVAGDANKAAQPVTAAKQRAALAAMLKTLSPAELTVPDALVGWLSSGVNGRNDAQFDTEVFDNAGAAAFDPLVATDVAAQVTLDSLLAPTRLTRVHLQQARDPGQLGLAEMIDALGAATWEHNATPVERRIALRALLSVARARRDAATPVDVAALLQEKLDGAAAKLGEGTGWGKTVAALLKNGPALEAEIGKMGRKAPAIPPGMPIGGDTGWFDN</sequence>
<feature type="signal peptide" evidence="1">
    <location>
        <begin position="1"/>
        <end position="29"/>
    </location>
</feature>
<evidence type="ECO:0000313" key="5">
    <source>
        <dbReference type="Proteomes" id="UP000548867"/>
    </source>
</evidence>
<dbReference type="GO" id="GO:0008237">
    <property type="term" value="F:metallopeptidase activity"/>
    <property type="evidence" value="ECO:0007669"/>
    <property type="project" value="InterPro"/>
</dbReference>
<evidence type="ECO:0000259" key="2">
    <source>
        <dbReference type="Pfam" id="PF16313"/>
    </source>
</evidence>
<dbReference type="AlphaFoldDB" id="A0A7W6CKW0"/>
<keyword evidence="1" id="KW-0732">Signal</keyword>
<dbReference type="PANTHER" id="PTHR38478">
    <property type="entry name" value="PEPTIDASE M1A AND M12B"/>
    <property type="match status" value="1"/>
</dbReference>
<evidence type="ECO:0000313" key="4">
    <source>
        <dbReference type="EMBL" id="MBB3954816.1"/>
    </source>
</evidence>
<proteinExistence type="predicted"/>
<keyword evidence="5" id="KW-1185">Reference proteome</keyword>